<gene>
    <name evidence="3" type="ORF">NLI96_g11410</name>
</gene>
<proteinExistence type="predicted"/>
<name>A0AAD5Y959_9APHY</name>
<accession>A0AAD5Y959</accession>
<protein>
    <submittedName>
        <fullName evidence="3">Uncharacterized protein</fullName>
    </submittedName>
</protein>
<feature type="signal peptide" evidence="2">
    <location>
        <begin position="1"/>
        <end position="19"/>
    </location>
</feature>
<feature type="region of interest" description="Disordered" evidence="1">
    <location>
        <begin position="21"/>
        <end position="154"/>
    </location>
</feature>
<sequence length="333" mass="35689">MLLHPVFCLFTLTLPPSASLRNLRARKPPDTPPTRPQPSTHVRPSSPPPRQTTPPIDAGFLPSRVGRMSRTPSAAVHYNSPSSPTRSSRNHQRPSASSLSPIPTSMASPPTMGMETATVVRGRNPSNLFQQERRREGGGGSDGGAVDTARNTTTVTTNATTTTNANATTIPNLNAMETPSPLPPVSFFERVREAIVSHPYTTAILMRDFNDPHTRGHPRSGDQTIDSGLGTPGSGDDKPRPAIKGLQVALLISMPSQERSFTRRMKAKLEVDSYQHIEGDGAAAAAAEGEKGKRIDRGSSFDSRGSMEGEEYEGFLGEFVVGTTSVPWGKEVG</sequence>
<evidence type="ECO:0000256" key="2">
    <source>
        <dbReference type="SAM" id="SignalP"/>
    </source>
</evidence>
<feature type="compositionally biased region" description="Basic and acidic residues" evidence="1">
    <location>
        <begin position="288"/>
        <end position="299"/>
    </location>
</feature>
<evidence type="ECO:0000256" key="1">
    <source>
        <dbReference type="SAM" id="MobiDB-lite"/>
    </source>
</evidence>
<feature type="chain" id="PRO_5042016114" evidence="2">
    <location>
        <begin position="20"/>
        <end position="333"/>
    </location>
</feature>
<dbReference type="AlphaFoldDB" id="A0AAD5Y959"/>
<feature type="compositionally biased region" description="Polar residues" evidence="1">
    <location>
        <begin position="93"/>
        <end position="108"/>
    </location>
</feature>
<evidence type="ECO:0000313" key="3">
    <source>
        <dbReference type="EMBL" id="KAJ3476073.1"/>
    </source>
</evidence>
<evidence type="ECO:0000313" key="4">
    <source>
        <dbReference type="Proteomes" id="UP001212997"/>
    </source>
</evidence>
<feature type="region of interest" description="Disordered" evidence="1">
    <location>
        <begin position="209"/>
        <end position="241"/>
    </location>
</feature>
<keyword evidence="4" id="KW-1185">Reference proteome</keyword>
<keyword evidence="2" id="KW-0732">Signal</keyword>
<reference evidence="3" key="1">
    <citation type="submission" date="2022-07" db="EMBL/GenBank/DDBJ databases">
        <title>Genome Sequence of Physisporinus lineatus.</title>
        <authorList>
            <person name="Buettner E."/>
        </authorList>
    </citation>
    <scope>NUCLEOTIDE SEQUENCE</scope>
    <source>
        <strain evidence="3">VT162</strain>
    </source>
</reference>
<dbReference type="EMBL" id="JANAWD010000756">
    <property type="protein sequence ID" value="KAJ3476073.1"/>
    <property type="molecule type" value="Genomic_DNA"/>
</dbReference>
<feature type="region of interest" description="Disordered" evidence="1">
    <location>
        <begin position="282"/>
        <end position="307"/>
    </location>
</feature>
<comment type="caution">
    <text evidence="3">The sequence shown here is derived from an EMBL/GenBank/DDBJ whole genome shotgun (WGS) entry which is preliminary data.</text>
</comment>
<dbReference type="Proteomes" id="UP001212997">
    <property type="component" value="Unassembled WGS sequence"/>
</dbReference>
<organism evidence="3 4">
    <name type="scientific">Meripilus lineatus</name>
    <dbReference type="NCBI Taxonomy" id="2056292"/>
    <lineage>
        <taxon>Eukaryota</taxon>
        <taxon>Fungi</taxon>
        <taxon>Dikarya</taxon>
        <taxon>Basidiomycota</taxon>
        <taxon>Agaricomycotina</taxon>
        <taxon>Agaricomycetes</taxon>
        <taxon>Polyporales</taxon>
        <taxon>Meripilaceae</taxon>
        <taxon>Meripilus</taxon>
    </lineage>
</organism>